<proteinExistence type="predicted"/>
<dbReference type="RefSeq" id="WP_305013089.1">
    <property type="nucleotide sequence ID" value="NZ_JAUQSX010000010.1"/>
</dbReference>
<dbReference type="Proteomes" id="UP001167796">
    <property type="component" value="Unassembled WGS sequence"/>
</dbReference>
<gene>
    <name evidence="1" type="ORF">Q5H92_18755</name>
</gene>
<organism evidence="1 2">
    <name type="scientific">Hymenobacter mellowenesis</name>
    <dbReference type="NCBI Taxonomy" id="3063995"/>
    <lineage>
        <taxon>Bacteria</taxon>
        <taxon>Pseudomonadati</taxon>
        <taxon>Bacteroidota</taxon>
        <taxon>Cytophagia</taxon>
        <taxon>Cytophagales</taxon>
        <taxon>Hymenobacteraceae</taxon>
        <taxon>Hymenobacter</taxon>
    </lineage>
</organism>
<dbReference type="NCBIfam" id="TIGR04183">
    <property type="entry name" value="Por_Secre_tail"/>
    <property type="match status" value="1"/>
</dbReference>
<accession>A0ABT9AEY4</accession>
<reference evidence="1" key="1">
    <citation type="submission" date="2023-07" db="EMBL/GenBank/DDBJ databases">
        <authorList>
            <person name="Kim M.K."/>
        </authorList>
    </citation>
    <scope>NUCLEOTIDE SEQUENCE</scope>
    <source>
        <strain evidence="1">M29</strain>
    </source>
</reference>
<sequence length="727" mass="77463">MRYKLLLLVWLLMGLGAVSEVRASHLLGGDLTYVSLGNNQYRVKFRLYRDCSGIVPLPFTLECRNGGCNATATLTAPLVQQGAVEMGNPFCAAVSAGPCQGPAGLPNYDRYTYQATVTLAPGNWALSVGTSQDYRTNMTNMTGNDLYVEATLDNRSQGTTAVANTSPQFDALDIPMQYVCWRQNTTITFPATEPDGDSLAYTLTAPLQACGTPVRYTSVSLPPVLAPVSSPSGPCFFNYPGSGAIYFTPTNPILLGVDTLGRCPSRTGVTRTLFFNPQARTLTFTPGILNANTTPGANQYQLAILVTEYRRIGGVRRVIGTVRREMTVVVADCNGNSLPNPPTVGSNPNLPDTTRIDVRTCSYTRVELSFTDPDNLLTPSANQHLTVTLPPNLNSDPSLFGAPDVGTFRLTGNGSTNPKAVLLFQPSPTAGGRVIRFNLKIEDDACPVKGVQNRVIIIRIFRGNYAQITPILPPPLCQGASMVLQGQILRTDSVRNFTTNTSQLQPYAYQWTANAGGNGLPAVTNTRDIAVNPTVTTRYYLRVTPTLGYTTGCGDTTSVVVRVRPGVTTPVITRNGQTLTSSYATGNQWYLNGQPIPGATGQSITIANGGTYTVQTVVAGPAGSCTSPASAAFTVLSALRAQPGTSLGVAPNPTPDGRLQVTLTGYSQPVALTVFDALGRRVAEASVPAPNPQGTIQELNLSGCEAGLYLLQVRTATSLEVRRIVRQ</sequence>
<evidence type="ECO:0000313" key="1">
    <source>
        <dbReference type="EMBL" id="MDO7848415.1"/>
    </source>
</evidence>
<evidence type="ECO:0000313" key="2">
    <source>
        <dbReference type="Proteomes" id="UP001167796"/>
    </source>
</evidence>
<dbReference type="EMBL" id="JAUQSX010000010">
    <property type="protein sequence ID" value="MDO7848415.1"/>
    <property type="molecule type" value="Genomic_DNA"/>
</dbReference>
<dbReference type="InterPro" id="IPR026444">
    <property type="entry name" value="Secre_tail"/>
</dbReference>
<comment type="caution">
    <text evidence="1">The sequence shown here is derived from an EMBL/GenBank/DDBJ whole genome shotgun (WGS) entry which is preliminary data.</text>
</comment>
<name>A0ABT9AEY4_9BACT</name>
<protein>
    <submittedName>
        <fullName evidence="1">T9SS type A sorting domain-containing protein</fullName>
    </submittedName>
</protein>
<keyword evidence="2" id="KW-1185">Reference proteome</keyword>